<reference evidence="3" key="1">
    <citation type="submission" date="2020-06" db="EMBL/GenBank/DDBJ databases">
        <authorList>
            <person name="Li T."/>
            <person name="Hu X."/>
            <person name="Zhang T."/>
            <person name="Song X."/>
            <person name="Zhang H."/>
            <person name="Dai N."/>
            <person name="Sheng W."/>
            <person name="Hou X."/>
            <person name="Wei L."/>
        </authorList>
    </citation>
    <scope>NUCLEOTIDE SEQUENCE</scope>
    <source>
        <strain evidence="3">G02</strain>
        <tissue evidence="3">Leaf</tissue>
    </source>
</reference>
<proteinExistence type="predicted"/>
<comment type="caution">
    <text evidence="3">The sequence shown here is derived from an EMBL/GenBank/DDBJ whole genome shotgun (WGS) entry which is preliminary data.</text>
</comment>
<keyword evidence="1" id="KW-1133">Transmembrane helix</keyword>
<evidence type="ECO:0000259" key="2">
    <source>
        <dbReference type="Pfam" id="PF26138"/>
    </source>
</evidence>
<keyword evidence="1" id="KW-0472">Membrane</keyword>
<keyword evidence="1" id="KW-0812">Transmembrane</keyword>
<accession>A0AAW2V1T4</accession>
<evidence type="ECO:0000256" key="1">
    <source>
        <dbReference type="SAM" id="Phobius"/>
    </source>
</evidence>
<name>A0AAW2V1T4_SESRA</name>
<dbReference type="Pfam" id="PF26138">
    <property type="entry name" value="DUF8040"/>
    <property type="match status" value="1"/>
</dbReference>
<sequence length="261" mass="30323">MRSDKRILALITVQQITVDIVVGLFLLVYTIHTLMHRHNPPRRVRPRRYTVSSRIPNQVRNLHRLVSVSDASCLCNLRMDRNAFGWLCYLLEHSGGLSSTKHVTVAEQVAMFLSVIAHHKKNCVVKHDFLRSGRTVSKHFHVVLNTVYKMSHVFLAKAALITDDCCDPRWRWFKVRWGILRSQSFYPINTQNKIILACWLLHNFLHNEMPDDPLELEILDQGDSYADANVKCISSIDTSNAWTNWRDQLASSMYNEWLSRP</sequence>
<dbReference type="PANTHER" id="PTHR22930">
    <property type="match status" value="1"/>
</dbReference>
<feature type="domain" description="DUF8040" evidence="2">
    <location>
        <begin position="65"/>
        <end position="148"/>
    </location>
</feature>
<dbReference type="InterPro" id="IPR058353">
    <property type="entry name" value="DUF8040"/>
</dbReference>
<dbReference type="PANTHER" id="PTHR22930:SF281">
    <property type="entry name" value="NUCLEASE"/>
    <property type="match status" value="1"/>
</dbReference>
<evidence type="ECO:0000313" key="3">
    <source>
        <dbReference type="EMBL" id="KAL0423276.1"/>
    </source>
</evidence>
<reference evidence="3" key="2">
    <citation type="journal article" date="2024" name="Plant">
        <title>Genomic evolution and insights into agronomic trait innovations of Sesamum species.</title>
        <authorList>
            <person name="Miao H."/>
            <person name="Wang L."/>
            <person name="Qu L."/>
            <person name="Liu H."/>
            <person name="Sun Y."/>
            <person name="Le M."/>
            <person name="Wang Q."/>
            <person name="Wei S."/>
            <person name="Zheng Y."/>
            <person name="Lin W."/>
            <person name="Duan Y."/>
            <person name="Cao H."/>
            <person name="Xiong S."/>
            <person name="Wang X."/>
            <person name="Wei L."/>
            <person name="Li C."/>
            <person name="Ma Q."/>
            <person name="Ju M."/>
            <person name="Zhao R."/>
            <person name="Li G."/>
            <person name="Mu C."/>
            <person name="Tian Q."/>
            <person name="Mei H."/>
            <person name="Zhang T."/>
            <person name="Gao T."/>
            <person name="Zhang H."/>
        </authorList>
    </citation>
    <scope>NUCLEOTIDE SEQUENCE</scope>
    <source>
        <strain evidence="3">G02</strain>
    </source>
</reference>
<feature type="transmembrane region" description="Helical" evidence="1">
    <location>
        <begin position="7"/>
        <end position="31"/>
    </location>
</feature>
<organism evidence="3">
    <name type="scientific">Sesamum radiatum</name>
    <name type="common">Black benniseed</name>
    <dbReference type="NCBI Taxonomy" id="300843"/>
    <lineage>
        <taxon>Eukaryota</taxon>
        <taxon>Viridiplantae</taxon>
        <taxon>Streptophyta</taxon>
        <taxon>Embryophyta</taxon>
        <taxon>Tracheophyta</taxon>
        <taxon>Spermatophyta</taxon>
        <taxon>Magnoliopsida</taxon>
        <taxon>eudicotyledons</taxon>
        <taxon>Gunneridae</taxon>
        <taxon>Pentapetalae</taxon>
        <taxon>asterids</taxon>
        <taxon>lamiids</taxon>
        <taxon>Lamiales</taxon>
        <taxon>Pedaliaceae</taxon>
        <taxon>Sesamum</taxon>
    </lineage>
</organism>
<protein>
    <recommendedName>
        <fullName evidence="2">DUF8040 domain-containing protein</fullName>
    </recommendedName>
</protein>
<dbReference type="AlphaFoldDB" id="A0AAW2V1T4"/>
<gene>
    <name evidence="3" type="ORF">Sradi_0862400</name>
</gene>
<dbReference type="EMBL" id="JACGWJ010000004">
    <property type="protein sequence ID" value="KAL0423276.1"/>
    <property type="molecule type" value="Genomic_DNA"/>
</dbReference>
<dbReference type="InterPro" id="IPR045249">
    <property type="entry name" value="HARBI1-like"/>
</dbReference>